<proteinExistence type="predicted"/>
<sequence>MLACAQITIRDAMDELYASAIAPEDPAMDQLWLDTSASPSVLKRWTGTAWETVNDTAPLVERILRAEQRVTDEAILATVTESEAYQGLETRLSSAEQQITSDAILATVRSSAEYRSDVYGERNFVLLSHLHATFIDNRYVNASGTATQYAQIGFTLSEDLYAASGQGKNLYISFDIKRTNVVATADNIYSGVWINYSYWGENWDTVTSNWGWYLRDTDSDFQATDSDWVHIKKGPMDLDKRNALSLIYLVFGGEAADGTTGKIELRNPKVEVAGFSDWTRAPEDLADMPERLSSAESKIEQHSDEISLKVSQTTYDSEKIYRSATAPANPTMGMLWLDTGATPNLLKRCTLADADGWVMWDIVGAREVSASGVYIGPDTVRIDTPNFTVTVPGAGEQLQIDGEGVVAQTITSPSIVQQYTGSSTAYVRTDAAPDGKQYFRSLEDIFSVVRGKYVSQLTVYLMSSGTLSIGDLVVQQIHGRIRIYNMANMILAGSLSFTRCDSVELSGIVLHSSHSIGISVSDCYAFECADGKIYGPGTGIGINLGRHINASIMNTEIRGYSSAVSANYSCVLFTKNLSGTGAISALGCCLMANGTVPSGGVRAMENALVSSSGSSASGGSGTTPVIPALQTARYNATVTRTYRNNRWESESGLRQGYTAGNGQHYACIWFDNATLRANLSGKTIASATLTIRRIAGYGRGGAVNVYLHGLTNASASGTPSLSGNYGLLGAMEPTNVLTFTLPVGIVTALRSGSIQGFCLYTGETSTISGEVYSRHYAAFTNAEGVNMPYLSVTYQ</sequence>
<accession>A0A9D1K5F8</accession>
<dbReference type="AlphaFoldDB" id="A0A9D1K5F8"/>
<evidence type="ECO:0000313" key="2">
    <source>
        <dbReference type="Proteomes" id="UP000824140"/>
    </source>
</evidence>
<comment type="caution">
    <text evidence="1">The sequence shown here is derived from an EMBL/GenBank/DDBJ whole genome shotgun (WGS) entry which is preliminary data.</text>
</comment>
<protein>
    <submittedName>
        <fullName evidence="1">Uncharacterized protein</fullName>
    </submittedName>
</protein>
<organism evidence="1 2">
    <name type="scientific">Candidatus Alectryocaccomicrobium excrementavium</name>
    <dbReference type="NCBI Taxonomy" id="2840668"/>
    <lineage>
        <taxon>Bacteria</taxon>
        <taxon>Bacillati</taxon>
        <taxon>Bacillota</taxon>
        <taxon>Clostridia</taxon>
        <taxon>Candidatus Alectryocaccomicrobium</taxon>
    </lineage>
</organism>
<evidence type="ECO:0000313" key="1">
    <source>
        <dbReference type="EMBL" id="HIS91975.1"/>
    </source>
</evidence>
<gene>
    <name evidence="1" type="ORF">IAA84_03055</name>
</gene>
<reference evidence="1" key="1">
    <citation type="submission" date="2020-10" db="EMBL/GenBank/DDBJ databases">
        <authorList>
            <person name="Gilroy R."/>
        </authorList>
    </citation>
    <scope>NUCLEOTIDE SEQUENCE</scope>
    <source>
        <strain evidence="1">13766</strain>
    </source>
</reference>
<reference evidence="1" key="2">
    <citation type="journal article" date="2021" name="PeerJ">
        <title>Extensive microbial diversity within the chicken gut microbiome revealed by metagenomics and culture.</title>
        <authorList>
            <person name="Gilroy R."/>
            <person name="Ravi A."/>
            <person name="Getino M."/>
            <person name="Pursley I."/>
            <person name="Horton D.L."/>
            <person name="Alikhan N.F."/>
            <person name="Baker D."/>
            <person name="Gharbi K."/>
            <person name="Hall N."/>
            <person name="Watson M."/>
            <person name="Adriaenssens E.M."/>
            <person name="Foster-Nyarko E."/>
            <person name="Jarju S."/>
            <person name="Secka A."/>
            <person name="Antonio M."/>
            <person name="Oren A."/>
            <person name="Chaudhuri R.R."/>
            <person name="La Ragione R."/>
            <person name="Hildebrand F."/>
            <person name="Pallen M.J."/>
        </authorList>
    </citation>
    <scope>NUCLEOTIDE SEQUENCE</scope>
    <source>
        <strain evidence="1">13766</strain>
    </source>
</reference>
<dbReference type="SUPFAM" id="SSF51126">
    <property type="entry name" value="Pectin lyase-like"/>
    <property type="match status" value="1"/>
</dbReference>
<dbReference type="Proteomes" id="UP000824140">
    <property type="component" value="Unassembled WGS sequence"/>
</dbReference>
<dbReference type="EMBL" id="DVJN01000061">
    <property type="protein sequence ID" value="HIS91975.1"/>
    <property type="molecule type" value="Genomic_DNA"/>
</dbReference>
<dbReference type="InterPro" id="IPR011050">
    <property type="entry name" value="Pectin_lyase_fold/virulence"/>
</dbReference>
<name>A0A9D1K5F8_9FIRM</name>